<sequence length="90" mass="10451">MRELTYREAEVLARRVLVDGVGEGLVLEGEGGFYALYYFFGLWGRRAPEPEEVPDWVEGPRPTPDSFLPPYDQVQWLERHGYTLFVNESK</sequence>
<reference evidence="1 2" key="1">
    <citation type="journal article" date="2019" name="Extremophiles">
        <title>Biogeography of thermophiles and predominance of Thermus scotoductus in domestic water heaters.</title>
        <authorList>
            <person name="Wilpiszeski R.L."/>
            <person name="Zhang Z."/>
            <person name="House C.H."/>
        </authorList>
    </citation>
    <scope>NUCLEOTIDE SEQUENCE [LARGE SCALE GENOMIC DNA]</scope>
    <source>
        <strain evidence="1 2">12_S12</strain>
    </source>
</reference>
<dbReference type="RefSeq" id="WP_126199752.1">
    <property type="nucleotide sequence ID" value="NZ_PELS01000199.1"/>
</dbReference>
<name>A0ABY0AH64_THESC</name>
<accession>A0ABY0AH64</accession>
<comment type="caution">
    <text evidence="1">The sequence shown here is derived from an EMBL/GenBank/DDBJ whole genome shotgun (WGS) entry which is preliminary data.</text>
</comment>
<organism evidence="1 2">
    <name type="scientific">Thermus scotoductus</name>
    <dbReference type="NCBI Taxonomy" id="37636"/>
    <lineage>
        <taxon>Bacteria</taxon>
        <taxon>Thermotogati</taxon>
        <taxon>Deinococcota</taxon>
        <taxon>Deinococci</taxon>
        <taxon>Thermales</taxon>
        <taxon>Thermaceae</taxon>
        <taxon>Thermus</taxon>
    </lineage>
</organism>
<evidence type="ECO:0000313" key="1">
    <source>
        <dbReference type="EMBL" id="RTI06485.1"/>
    </source>
</evidence>
<dbReference type="Proteomes" id="UP000287962">
    <property type="component" value="Unassembled WGS sequence"/>
</dbReference>
<gene>
    <name evidence="1" type="ORF">CSW25_08420</name>
</gene>
<dbReference type="EMBL" id="PEML01000270">
    <property type="protein sequence ID" value="RTI06485.1"/>
    <property type="molecule type" value="Genomic_DNA"/>
</dbReference>
<evidence type="ECO:0000313" key="2">
    <source>
        <dbReference type="Proteomes" id="UP000287962"/>
    </source>
</evidence>
<protein>
    <submittedName>
        <fullName evidence="1">Annexin VII</fullName>
    </submittedName>
</protein>
<proteinExistence type="predicted"/>
<keyword evidence="2" id="KW-1185">Reference proteome</keyword>